<proteinExistence type="predicted"/>
<keyword evidence="3" id="KW-1185">Reference proteome</keyword>
<comment type="caution">
    <text evidence="2">The sequence shown here is derived from an EMBL/GenBank/DDBJ whole genome shotgun (WGS) entry which is preliminary data.</text>
</comment>
<protein>
    <submittedName>
        <fullName evidence="2">Uncharacterized protein</fullName>
    </submittedName>
</protein>
<feature type="compositionally biased region" description="Polar residues" evidence="1">
    <location>
        <begin position="39"/>
        <end position="48"/>
    </location>
</feature>
<gene>
    <name evidence="2" type="ORF">V9T40_011657</name>
</gene>
<evidence type="ECO:0000313" key="2">
    <source>
        <dbReference type="EMBL" id="KAK7574466.1"/>
    </source>
</evidence>
<name>A0AAN9XYD0_9HEMI</name>
<feature type="region of interest" description="Disordered" evidence="1">
    <location>
        <begin position="21"/>
        <end position="48"/>
    </location>
</feature>
<evidence type="ECO:0000313" key="3">
    <source>
        <dbReference type="Proteomes" id="UP001367676"/>
    </source>
</evidence>
<reference evidence="2 3" key="1">
    <citation type="submission" date="2024-03" db="EMBL/GenBank/DDBJ databases">
        <title>Adaptation during the transition from Ophiocordyceps entomopathogen to insect associate is accompanied by gene loss and intensified selection.</title>
        <authorList>
            <person name="Ward C.M."/>
            <person name="Onetto C.A."/>
            <person name="Borneman A.R."/>
        </authorList>
    </citation>
    <scope>NUCLEOTIDE SEQUENCE [LARGE SCALE GENOMIC DNA]</scope>
    <source>
        <strain evidence="2">AWRI1</strain>
        <tissue evidence="2">Single Adult Female</tissue>
    </source>
</reference>
<dbReference type="Proteomes" id="UP001367676">
    <property type="component" value="Unassembled WGS sequence"/>
</dbReference>
<accession>A0AAN9XYD0</accession>
<dbReference type="AlphaFoldDB" id="A0AAN9XYD0"/>
<organism evidence="2 3">
    <name type="scientific">Parthenolecanium corni</name>
    <dbReference type="NCBI Taxonomy" id="536013"/>
    <lineage>
        <taxon>Eukaryota</taxon>
        <taxon>Metazoa</taxon>
        <taxon>Ecdysozoa</taxon>
        <taxon>Arthropoda</taxon>
        <taxon>Hexapoda</taxon>
        <taxon>Insecta</taxon>
        <taxon>Pterygota</taxon>
        <taxon>Neoptera</taxon>
        <taxon>Paraneoptera</taxon>
        <taxon>Hemiptera</taxon>
        <taxon>Sternorrhyncha</taxon>
        <taxon>Coccoidea</taxon>
        <taxon>Coccidae</taxon>
        <taxon>Parthenolecanium</taxon>
    </lineage>
</organism>
<dbReference type="EMBL" id="JBBCAQ010000037">
    <property type="protein sequence ID" value="KAK7574466.1"/>
    <property type="molecule type" value="Genomic_DNA"/>
</dbReference>
<evidence type="ECO:0000256" key="1">
    <source>
        <dbReference type="SAM" id="MobiDB-lite"/>
    </source>
</evidence>
<sequence>MPRCYMVKKWAAKYQAEMNETWQNEETDPVSGRTEAGSDGTSDMYTKNGDTVSVTVQFYDDQIDRSPVSEVYIENAATPVAITDHQYYQSVDDHRSSSASGK</sequence>